<dbReference type="SUPFAM" id="SSF51735">
    <property type="entry name" value="NAD(P)-binding Rossmann-fold domains"/>
    <property type="match status" value="1"/>
</dbReference>
<comment type="similarity">
    <text evidence="1 3">Belongs to the short-chain dehydrogenases/reductases (SDR) family.</text>
</comment>
<name>A0A502CLL9_9SPHN</name>
<reference evidence="4 5" key="1">
    <citation type="journal article" date="2019" name="Environ. Microbiol.">
        <title>Species interactions and distinct microbial communities in high Arctic permafrost affected cryosols are associated with the CH4 and CO2 gas fluxes.</title>
        <authorList>
            <person name="Altshuler I."/>
            <person name="Hamel J."/>
            <person name="Turney S."/>
            <person name="Magnuson E."/>
            <person name="Levesque R."/>
            <person name="Greer C."/>
            <person name="Whyte L.G."/>
        </authorList>
    </citation>
    <scope>NUCLEOTIDE SEQUENCE [LARGE SCALE GENOMIC DNA]</scope>
    <source>
        <strain evidence="4 5">S5.1</strain>
    </source>
</reference>
<organism evidence="4 5">
    <name type="scientific">Sphingomonas oligophenolica</name>
    <dbReference type="NCBI Taxonomy" id="301154"/>
    <lineage>
        <taxon>Bacteria</taxon>
        <taxon>Pseudomonadati</taxon>
        <taxon>Pseudomonadota</taxon>
        <taxon>Alphaproteobacteria</taxon>
        <taxon>Sphingomonadales</taxon>
        <taxon>Sphingomonadaceae</taxon>
        <taxon>Sphingomonas</taxon>
    </lineage>
</organism>
<dbReference type="Proteomes" id="UP000318413">
    <property type="component" value="Unassembled WGS sequence"/>
</dbReference>
<evidence type="ECO:0000256" key="1">
    <source>
        <dbReference type="ARBA" id="ARBA00006484"/>
    </source>
</evidence>
<keyword evidence="2" id="KW-0560">Oxidoreductase</keyword>
<dbReference type="PIRSF" id="PIRSF000126">
    <property type="entry name" value="11-beta-HSD1"/>
    <property type="match status" value="1"/>
</dbReference>
<dbReference type="EMBL" id="RCZK01000003">
    <property type="protein sequence ID" value="TPG13723.1"/>
    <property type="molecule type" value="Genomic_DNA"/>
</dbReference>
<dbReference type="OrthoDB" id="9810734at2"/>
<dbReference type="Pfam" id="PF00106">
    <property type="entry name" value="adh_short"/>
    <property type="match status" value="1"/>
</dbReference>
<accession>A0A502CLL9</accession>
<protein>
    <submittedName>
        <fullName evidence="4">SDR family oxidoreductase</fullName>
    </submittedName>
</protein>
<dbReference type="PANTHER" id="PTHR44196:SF2">
    <property type="entry name" value="SHORT-CHAIN DEHYDROGENASE-RELATED"/>
    <property type="match status" value="1"/>
</dbReference>
<evidence type="ECO:0000256" key="2">
    <source>
        <dbReference type="ARBA" id="ARBA00023002"/>
    </source>
</evidence>
<evidence type="ECO:0000313" key="4">
    <source>
        <dbReference type="EMBL" id="TPG13723.1"/>
    </source>
</evidence>
<proteinExistence type="inferred from homology"/>
<dbReference type="InterPro" id="IPR002347">
    <property type="entry name" value="SDR_fam"/>
</dbReference>
<sequence length="259" mass="26603">MATVITGASAGLGEGFARALAAEGKDLILTARRGDRLDTLAAELRGTGVKVDLFAADLADPAAPTKLIADIAAAGLGIDTLINNAGFGLRGPVADLDTDQQLGMIDVNCRALVALSRAVLPGMIAAGQGGILNVASTAAFQPGPWMSVYYATKAFVLSFSEGLHEEVKDRGIRVAALCPGPTRTEFAEVAGMGDSALFQRFASDADAVVRDGLKALAANQAVKISGAMNLVSAEAIRFTPRGLARRIAGSLQKGRAPAR</sequence>
<gene>
    <name evidence="4" type="ORF">EAH84_05985</name>
</gene>
<comment type="caution">
    <text evidence="4">The sequence shown here is derived from an EMBL/GenBank/DDBJ whole genome shotgun (WGS) entry which is preliminary data.</text>
</comment>
<evidence type="ECO:0000313" key="5">
    <source>
        <dbReference type="Proteomes" id="UP000318413"/>
    </source>
</evidence>
<evidence type="ECO:0000256" key="3">
    <source>
        <dbReference type="RuleBase" id="RU000363"/>
    </source>
</evidence>
<dbReference type="AlphaFoldDB" id="A0A502CLL9"/>
<dbReference type="PRINTS" id="PR00080">
    <property type="entry name" value="SDRFAMILY"/>
</dbReference>
<dbReference type="PANTHER" id="PTHR44196">
    <property type="entry name" value="DEHYDROGENASE/REDUCTASE SDR FAMILY MEMBER 7B"/>
    <property type="match status" value="1"/>
</dbReference>
<dbReference type="RefSeq" id="WP_140869222.1">
    <property type="nucleotide sequence ID" value="NZ_RCZK01000003.1"/>
</dbReference>
<keyword evidence="5" id="KW-1185">Reference proteome</keyword>
<dbReference type="GO" id="GO:0016491">
    <property type="term" value="F:oxidoreductase activity"/>
    <property type="evidence" value="ECO:0007669"/>
    <property type="project" value="UniProtKB-KW"/>
</dbReference>
<dbReference type="Gene3D" id="3.40.50.720">
    <property type="entry name" value="NAD(P)-binding Rossmann-like Domain"/>
    <property type="match status" value="1"/>
</dbReference>
<dbReference type="PRINTS" id="PR00081">
    <property type="entry name" value="GDHRDH"/>
</dbReference>
<dbReference type="GO" id="GO:0016020">
    <property type="term" value="C:membrane"/>
    <property type="evidence" value="ECO:0007669"/>
    <property type="project" value="TreeGrafter"/>
</dbReference>
<dbReference type="InterPro" id="IPR036291">
    <property type="entry name" value="NAD(P)-bd_dom_sf"/>
</dbReference>